<dbReference type="PANTHER" id="PTHR10442">
    <property type="entry name" value="40S RIBOSOMAL PROTEIN S21"/>
    <property type="match status" value="1"/>
</dbReference>
<evidence type="ECO:0008006" key="6">
    <source>
        <dbReference type="Google" id="ProtNLM"/>
    </source>
</evidence>
<protein>
    <recommendedName>
        <fullName evidence="6">40S ribosomal protein S21</fullName>
    </recommendedName>
</protein>
<gene>
    <name evidence="4" type="ORF">Cgig2_023018</name>
</gene>
<dbReference type="GO" id="GO:0006412">
    <property type="term" value="P:translation"/>
    <property type="evidence" value="ECO:0007669"/>
    <property type="project" value="InterPro"/>
</dbReference>
<comment type="caution">
    <text evidence="4">The sequence shown here is derived from an EMBL/GenBank/DDBJ whole genome shotgun (WGS) entry which is preliminary data.</text>
</comment>
<name>A0A9Q1QEQ7_9CARY</name>
<dbReference type="GO" id="GO:0005829">
    <property type="term" value="C:cytosol"/>
    <property type="evidence" value="ECO:0007669"/>
    <property type="project" value="UniProtKB-ARBA"/>
</dbReference>
<evidence type="ECO:0000256" key="1">
    <source>
        <dbReference type="ARBA" id="ARBA00010228"/>
    </source>
</evidence>
<evidence type="ECO:0000256" key="2">
    <source>
        <dbReference type="ARBA" id="ARBA00022980"/>
    </source>
</evidence>
<dbReference type="InterPro" id="IPR038579">
    <property type="entry name" value="Ribosomal_eS21_sf"/>
</dbReference>
<evidence type="ECO:0000313" key="5">
    <source>
        <dbReference type="Proteomes" id="UP001153076"/>
    </source>
</evidence>
<evidence type="ECO:0000313" key="4">
    <source>
        <dbReference type="EMBL" id="KAJ8438826.1"/>
    </source>
</evidence>
<proteinExistence type="inferred from homology"/>
<dbReference type="Gene3D" id="3.30.1230.20">
    <property type="match status" value="1"/>
</dbReference>
<dbReference type="AlphaFoldDB" id="A0A9Q1QEQ7"/>
<dbReference type="Proteomes" id="UP001153076">
    <property type="component" value="Unassembled WGS sequence"/>
</dbReference>
<evidence type="ECO:0000256" key="3">
    <source>
        <dbReference type="ARBA" id="ARBA00023274"/>
    </source>
</evidence>
<keyword evidence="5" id="KW-1185">Reference proteome</keyword>
<dbReference type="GO" id="GO:0005840">
    <property type="term" value="C:ribosome"/>
    <property type="evidence" value="ECO:0007669"/>
    <property type="project" value="UniProtKB-KW"/>
</dbReference>
<dbReference type="EMBL" id="JAKOGI010000239">
    <property type="protein sequence ID" value="KAJ8438826.1"/>
    <property type="molecule type" value="Genomic_DNA"/>
</dbReference>
<organism evidence="4 5">
    <name type="scientific">Carnegiea gigantea</name>
    <dbReference type="NCBI Taxonomy" id="171969"/>
    <lineage>
        <taxon>Eukaryota</taxon>
        <taxon>Viridiplantae</taxon>
        <taxon>Streptophyta</taxon>
        <taxon>Embryophyta</taxon>
        <taxon>Tracheophyta</taxon>
        <taxon>Spermatophyta</taxon>
        <taxon>Magnoliopsida</taxon>
        <taxon>eudicotyledons</taxon>
        <taxon>Gunneridae</taxon>
        <taxon>Pentapetalae</taxon>
        <taxon>Caryophyllales</taxon>
        <taxon>Cactineae</taxon>
        <taxon>Cactaceae</taxon>
        <taxon>Cactoideae</taxon>
        <taxon>Echinocereeae</taxon>
        <taxon>Carnegiea</taxon>
    </lineage>
</organism>
<dbReference type="InterPro" id="IPR001931">
    <property type="entry name" value="Ribosomal_eS21"/>
</dbReference>
<dbReference type="PROSITE" id="PS00996">
    <property type="entry name" value="RIBOSOMAL_S21E"/>
    <property type="match status" value="1"/>
</dbReference>
<dbReference type="InterPro" id="IPR018279">
    <property type="entry name" value="Ribosomal_eS21_CS"/>
</dbReference>
<dbReference type="OrthoDB" id="522601at2759"/>
<accession>A0A9Q1QEQ7</accession>
<dbReference type="GO" id="GO:1990904">
    <property type="term" value="C:ribonucleoprotein complex"/>
    <property type="evidence" value="ECO:0007669"/>
    <property type="project" value="UniProtKB-KW"/>
</dbReference>
<comment type="similarity">
    <text evidence="1">Belongs to the eukaryotic ribosomal protein eS21 family.</text>
</comment>
<keyword evidence="2" id="KW-0689">Ribosomal protein</keyword>
<sequence length="191" mass="21104">MQNEEGEIMDLYIPRKCSATNRLITAKDHASVQINIGHLDERGVYTGSFTTFALSGFVRAQVGMLTVLLIASGKRRKLNSVSNKMMVVPRNKYPFEEGFRIDVNAWTNALKFVSDFRKMAESTVDSGAIVRGGWNCPQPGCWKINFDGAKLGDWGHGWGMVVRDTEGDVALAAVQQGPEFLGPEMEEARAC</sequence>
<reference evidence="4" key="1">
    <citation type="submission" date="2022-04" db="EMBL/GenBank/DDBJ databases">
        <title>Carnegiea gigantea Genome sequencing and assembly v2.</title>
        <authorList>
            <person name="Copetti D."/>
            <person name="Sanderson M.J."/>
            <person name="Burquez A."/>
            <person name="Wojciechowski M.F."/>
        </authorList>
    </citation>
    <scope>NUCLEOTIDE SEQUENCE</scope>
    <source>
        <strain evidence="4">SGP5-SGP5p</strain>
        <tissue evidence="4">Aerial part</tissue>
    </source>
</reference>
<dbReference type="Pfam" id="PF01249">
    <property type="entry name" value="Ribosomal_S21e"/>
    <property type="match status" value="1"/>
</dbReference>
<dbReference type="GO" id="GO:0003735">
    <property type="term" value="F:structural constituent of ribosome"/>
    <property type="evidence" value="ECO:0007669"/>
    <property type="project" value="InterPro"/>
</dbReference>
<keyword evidence="3" id="KW-0687">Ribonucleoprotein</keyword>